<keyword evidence="1" id="KW-1133">Transmembrane helix</keyword>
<protein>
    <submittedName>
        <fullName evidence="2">Uncharacterized protein</fullName>
    </submittedName>
</protein>
<sequence length="62" mass="6689">MGAQTHNSFNAIEMREKSSSPIQQVSAETWAPSKKIARSAIIALFLLALLLAAVAHATRRPS</sequence>
<reference evidence="2 3" key="1">
    <citation type="journal article" date="2019" name="Nat. Ecol. Evol.">
        <title>Megaphylogeny resolves global patterns of mushroom evolution.</title>
        <authorList>
            <person name="Varga T."/>
            <person name="Krizsan K."/>
            <person name="Foldi C."/>
            <person name="Dima B."/>
            <person name="Sanchez-Garcia M."/>
            <person name="Sanchez-Ramirez S."/>
            <person name="Szollosi G.J."/>
            <person name="Szarkandi J.G."/>
            <person name="Papp V."/>
            <person name="Albert L."/>
            <person name="Andreopoulos W."/>
            <person name="Angelini C."/>
            <person name="Antonin V."/>
            <person name="Barry K.W."/>
            <person name="Bougher N.L."/>
            <person name="Buchanan P."/>
            <person name="Buyck B."/>
            <person name="Bense V."/>
            <person name="Catcheside P."/>
            <person name="Chovatia M."/>
            <person name="Cooper J."/>
            <person name="Damon W."/>
            <person name="Desjardin D."/>
            <person name="Finy P."/>
            <person name="Geml J."/>
            <person name="Haridas S."/>
            <person name="Hughes K."/>
            <person name="Justo A."/>
            <person name="Karasinski D."/>
            <person name="Kautmanova I."/>
            <person name="Kiss B."/>
            <person name="Kocsube S."/>
            <person name="Kotiranta H."/>
            <person name="LaButti K.M."/>
            <person name="Lechner B.E."/>
            <person name="Liimatainen K."/>
            <person name="Lipzen A."/>
            <person name="Lukacs Z."/>
            <person name="Mihaltcheva S."/>
            <person name="Morgado L.N."/>
            <person name="Niskanen T."/>
            <person name="Noordeloos M.E."/>
            <person name="Ohm R.A."/>
            <person name="Ortiz-Santana B."/>
            <person name="Ovrebo C."/>
            <person name="Racz N."/>
            <person name="Riley R."/>
            <person name="Savchenko A."/>
            <person name="Shiryaev A."/>
            <person name="Soop K."/>
            <person name="Spirin V."/>
            <person name="Szebenyi C."/>
            <person name="Tomsovsky M."/>
            <person name="Tulloss R.E."/>
            <person name="Uehling J."/>
            <person name="Grigoriev I.V."/>
            <person name="Vagvolgyi C."/>
            <person name="Papp T."/>
            <person name="Martin F.M."/>
            <person name="Miettinen O."/>
            <person name="Hibbett D.S."/>
            <person name="Nagy L.G."/>
        </authorList>
    </citation>
    <scope>NUCLEOTIDE SEQUENCE [LARGE SCALE GENOMIC DNA]</scope>
    <source>
        <strain evidence="2 3">CBS 309.79</strain>
    </source>
</reference>
<organism evidence="2 3">
    <name type="scientific">Pterulicium gracile</name>
    <dbReference type="NCBI Taxonomy" id="1884261"/>
    <lineage>
        <taxon>Eukaryota</taxon>
        <taxon>Fungi</taxon>
        <taxon>Dikarya</taxon>
        <taxon>Basidiomycota</taxon>
        <taxon>Agaricomycotina</taxon>
        <taxon>Agaricomycetes</taxon>
        <taxon>Agaricomycetidae</taxon>
        <taxon>Agaricales</taxon>
        <taxon>Pleurotineae</taxon>
        <taxon>Pterulaceae</taxon>
        <taxon>Pterulicium</taxon>
    </lineage>
</organism>
<keyword evidence="1" id="KW-0812">Transmembrane</keyword>
<feature type="transmembrane region" description="Helical" evidence="1">
    <location>
        <begin position="36"/>
        <end position="57"/>
    </location>
</feature>
<gene>
    <name evidence="2" type="ORF">BDV98DRAFT_557394</name>
</gene>
<dbReference type="Proteomes" id="UP000305067">
    <property type="component" value="Unassembled WGS sequence"/>
</dbReference>
<keyword evidence="1" id="KW-0472">Membrane</keyword>
<evidence type="ECO:0000313" key="3">
    <source>
        <dbReference type="Proteomes" id="UP000305067"/>
    </source>
</evidence>
<proteinExistence type="predicted"/>
<keyword evidence="3" id="KW-1185">Reference proteome</keyword>
<evidence type="ECO:0000256" key="1">
    <source>
        <dbReference type="SAM" id="Phobius"/>
    </source>
</evidence>
<name>A0A5C3R0Q5_9AGAR</name>
<accession>A0A5C3R0Q5</accession>
<evidence type="ECO:0000313" key="2">
    <source>
        <dbReference type="EMBL" id="TFL07177.1"/>
    </source>
</evidence>
<dbReference type="AlphaFoldDB" id="A0A5C3R0Q5"/>
<dbReference type="EMBL" id="ML178814">
    <property type="protein sequence ID" value="TFL07177.1"/>
    <property type="molecule type" value="Genomic_DNA"/>
</dbReference>